<accession>A0A6G4XSN1</accession>
<dbReference type="SUPFAM" id="SSF56601">
    <property type="entry name" value="beta-lactamase/transpeptidase-like"/>
    <property type="match status" value="1"/>
</dbReference>
<evidence type="ECO:0000313" key="3">
    <source>
        <dbReference type="Proteomes" id="UP000481109"/>
    </source>
</evidence>
<sequence length="421" mass="46468">MSANLSTNPATNLSTNSKGFSRAGIARLHDVLERHIESKRIPGLVALVSRGGETHVEALGTMRHEGGAPMRRDTIFRMASVSKPVSMAATMVLLDECRMRLDDPVDEWLPELADRKVLKRPDGPLDETVPADRPITVRDLMTCTMGLGMDFELMQSPIRTATFEATDYSIASGPAPHQDEWMRRLGELPLQYQPGARWQYDLASEVTGVLVSRIVGRPFEDFLRERVLDPLGMKDTGFHVPAAKIDRLPVQYGPDPVTGEFHVWDEAEGGRLSRPQEFQGAGGGLVSTVDDYDAYFRMLLGGGVHNGERVLSRAAVELMTTNRLSPELLAGRSAMYRSVAHLVPGMGQHGGWGYGMAVRTFRSDYAPVGQFGWDGGTGTTVYADRENQLTGVLFTQVGLSNQYSPRLIHDFWATLYQSIDD</sequence>
<gene>
    <name evidence="2" type="ORF">G6045_29640</name>
</gene>
<dbReference type="InterPro" id="IPR050789">
    <property type="entry name" value="Diverse_Enzym_Activities"/>
</dbReference>
<dbReference type="Gene3D" id="3.40.710.10">
    <property type="entry name" value="DD-peptidase/beta-lactamase superfamily"/>
    <property type="match status" value="1"/>
</dbReference>
<dbReference type="PANTHER" id="PTHR43283:SF3">
    <property type="entry name" value="BETA-LACTAMASE FAMILY PROTEIN (AFU_ORTHOLOGUE AFUA_5G07500)"/>
    <property type="match status" value="1"/>
</dbReference>
<comment type="caution">
    <text evidence="2">The sequence shown here is derived from an EMBL/GenBank/DDBJ whole genome shotgun (WGS) entry which is preliminary data.</text>
</comment>
<dbReference type="AlphaFoldDB" id="A0A6G4XSN1"/>
<dbReference type="EMBL" id="JAAKZW010000171">
    <property type="protein sequence ID" value="NGO79790.1"/>
    <property type="molecule type" value="Genomic_DNA"/>
</dbReference>
<keyword evidence="3" id="KW-1185">Reference proteome</keyword>
<evidence type="ECO:0000259" key="1">
    <source>
        <dbReference type="Pfam" id="PF00144"/>
    </source>
</evidence>
<name>A0A6G4XSN1_9ACTN</name>
<dbReference type="Proteomes" id="UP000481109">
    <property type="component" value="Unassembled WGS sequence"/>
</dbReference>
<dbReference type="InterPro" id="IPR012338">
    <property type="entry name" value="Beta-lactam/transpept-like"/>
</dbReference>
<feature type="domain" description="Beta-lactamase-related" evidence="1">
    <location>
        <begin position="30"/>
        <end position="402"/>
    </location>
</feature>
<protein>
    <submittedName>
        <fullName evidence="2">Beta-lactamase family protein</fullName>
    </submittedName>
</protein>
<dbReference type="Pfam" id="PF00144">
    <property type="entry name" value="Beta-lactamase"/>
    <property type="match status" value="1"/>
</dbReference>
<proteinExistence type="predicted"/>
<organism evidence="2 3">
    <name type="scientific">Streptomyces mesophilus</name>
    <dbReference type="NCBI Taxonomy" id="1775132"/>
    <lineage>
        <taxon>Bacteria</taxon>
        <taxon>Bacillati</taxon>
        <taxon>Actinomycetota</taxon>
        <taxon>Actinomycetes</taxon>
        <taxon>Kitasatosporales</taxon>
        <taxon>Streptomycetaceae</taxon>
        <taxon>Streptomyces</taxon>
    </lineage>
</organism>
<dbReference type="RefSeq" id="WP_165335224.1">
    <property type="nucleotide sequence ID" value="NZ_JAAKZW010000171.1"/>
</dbReference>
<dbReference type="PANTHER" id="PTHR43283">
    <property type="entry name" value="BETA-LACTAMASE-RELATED"/>
    <property type="match status" value="1"/>
</dbReference>
<reference evidence="2 3" key="1">
    <citation type="submission" date="2020-02" db="EMBL/GenBank/DDBJ databases">
        <title>Whole-genome analyses of novel actinobacteria.</title>
        <authorList>
            <person name="Sahin N."/>
            <person name="Tokatli A."/>
        </authorList>
    </citation>
    <scope>NUCLEOTIDE SEQUENCE [LARGE SCALE GENOMIC DNA]</scope>
    <source>
        <strain evidence="2 3">YC504</strain>
    </source>
</reference>
<evidence type="ECO:0000313" key="2">
    <source>
        <dbReference type="EMBL" id="NGO79790.1"/>
    </source>
</evidence>
<dbReference type="InterPro" id="IPR001466">
    <property type="entry name" value="Beta-lactam-related"/>
</dbReference>